<keyword evidence="1" id="KW-0472">Membrane</keyword>
<dbReference type="EMBL" id="WVTA01000021">
    <property type="protein sequence ID" value="KAK3196955.1"/>
    <property type="molecule type" value="Genomic_DNA"/>
</dbReference>
<keyword evidence="1" id="KW-1133">Transmembrane helix</keyword>
<feature type="transmembrane region" description="Helical" evidence="1">
    <location>
        <begin position="131"/>
        <end position="150"/>
    </location>
</feature>
<organism evidence="2 3">
    <name type="scientific">Pseudopithomyces chartarum</name>
    <dbReference type="NCBI Taxonomy" id="1892770"/>
    <lineage>
        <taxon>Eukaryota</taxon>
        <taxon>Fungi</taxon>
        <taxon>Dikarya</taxon>
        <taxon>Ascomycota</taxon>
        <taxon>Pezizomycotina</taxon>
        <taxon>Dothideomycetes</taxon>
        <taxon>Pleosporomycetidae</taxon>
        <taxon>Pleosporales</taxon>
        <taxon>Massarineae</taxon>
        <taxon>Didymosphaeriaceae</taxon>
        <taxon>Pseudopithomyces</taxon>
    </lineage>
</organism>
<evidence type="ECO:0000256" key="1">
    <source>
        <dbReference type="SAM" id="Phobius"/>
    </source>
</evidence>
<evidence type="ECO:0000313" key="3">
    <source>
        <dbReference type="Proteomes" id="UP001280581"/>
    </source>
</evidence>
<reference evidence="2 3" key="1">
    <citation type="submission" date="2021-02" db="EMBL/GenBank/DDBJ databases">
        <title>Genome assembly of Pseudopithomyces chartarum.</title>
        <authorList>
            <person name="Jauregui R."/>
            <person name="Singh J."/>
            <person name="Voisey C."/>
        </authorList>
    </citation>
    <scope>NUCLEOTIDE SEQUENCE [LARGE SCALE GENOMIC DNA]</scope>
    <source>
        <strain evidence="2 3">AGR01</strain>
    </source>
</reference>
<sequence>MVQLQRSQEDPGSLPNHVPDLSLVSGRYGPGSYYAWLLNALIATLQTGSTSPEAQSYTLVATLGTATYAVAAATDQFMRSLGVISYLQPILDASDRVNQVGWVIATFYLLHRSFKEPCTTPQSAIPNWSTATWMLAWLSHTIAMIAYNIYRGDLGSRLLKCGIPLIVGIPIPLATVYILKRYDWLHWDHPNWPVATMNTGALAIAIAYILTPRKLRYDADSPTAPLAALNMTSYDQIATLVAGLMFIVPHFFLAWEEGRTWVMGRIRAIRLNDITAAVTTAANGILSSCMESMMSLLKGLSGLRKWLRECVISLARALGIYRRDRSAAIELALHTSRDWHDSM</sequence>
<feature type="transmembrane region" description="Helical" evidence="1">
    <location>
        <begin position="162"/>
        <end position="179"/>
    </location>
</feature>
<name>A0AAN6LN38_9PLEO</name>
<protein>
    <submittedName>
        <fullName evidence="2">Uncharacterized protein</fullName>
    </submittedName>
</protein>
<gene>
    <name evidence="2" type="ORF">GRF29_1536g93088</name>
</gene>
<dbReference type="AlphaFoldDB" id="A0AAN6LN38"/>
<proteinExistence type="predicted"/>
<feature type="transmembrane region" description="Helical" evidence="1">
    <location>
        <begin position="191"/>
        <end position="210"/>
    </location>
</feature>
<dbReference type="Proteomes" id="UP001280581">
    <property type="component" value="Unassembled WGS sequence"/>
</dbReference>
<feature type="transmembrane region" description="Helical" evidence="1">
    <location>
        <begin position="237"/>
        <end position="255"/>
    </location>
</feature>
<evidence type="ECO:0000313" key="2">
    <source>
        <dbReference type="EMBL" id="KAK3196955.1"/>
    </source>
</evidence>
<comment type="caution">
    <text evidence="2">The sequence shown here is derived from an EMBL/GenBank/DDBJ whole genome shotgun (WGS) entry which is preliminary data.</text>
</comment>
<keyword evidence="1" id="KW-0812">Transmembrane</keyword>
<keyword evidence="3" id="KW-1185">Reference proteome</keyword>
<accession>A0AAN6LN38</accession>